<dbReference type="GO" id="GO:0003677">
    <property type="term" value="F:DNA binding"/>
    <property type="evidence" value="ECO:0007669"/>
    <property type="project" value="UniProtKB-KW"/>
</dbReference>
<keyword evidence="5" id="KW-0680">Restriction system</keyword>
<dbReference type="GO" id="GO:0032259">
    <property type="term" value="P:methylation"/>
    <property type="evidence" value="ECO:0007669"/>
    <property type="project" value="UniProtKB-KW"/>
</dbReference>
<dbReference type="GO" id="GO:0015667">
    <property type="term" value="F:site-specific DNA-methyltransferase (cytosine-N4-specific) activity"/>
    <property type="evidence" value="ECO:0007669"/>
    <property type="project" value="UniProtKB-EC"/>
</dbReference>
<keyword evidence="3" id="KW-0808">Transferase</keyword>
<evidence type="ECO:0000313" key="12">
    <source>
        <dbReference type="Proteomes" id="UP000520767"/>
    </source>
</evidence>
<evidence type="ECO:0000256" key="8">
    <source>
        <dbReference type="RuleBase" id="RU362026"/>
    </source>
</evidence>
<dbReference type="PROSITE" id="PS00093">
    <property type="entry name" value="N4_MTASE"/>
    <property type="match status" value="1"/>
</dbReference>
<feature type="domain" description="DNA methylase N-4/N-6" evidence="10">
    <location>
        <begin position="26"/>
        <end position="328"/>
    </location>
</feature>
<feature type="region of interest" description="Disordered" evidence="9">
    <location>
        <begin position="165"/>
        <end position="189"/>
    </location>
</feature>
<keyword evidence="4" id="KW-0949">S-adenosyl-L-methionine</keyword>
<reference evidence="11 12" key="1">
    <citation type="submission" date="2020-08" db="EMBL/GenBank/DDBJ databases">
        <title>Genomic Encyclopedia of Type Strains, Phase III (KMG-III): the genomes of soil and plant-associated and newly described type strains.</title>
        <authorList>
            <person name="Whitman W."/>
        </authorList>
    </citation>
    <scope>NUCLEOTIDE SEQUENCE [LARGE SCALE GENOMIC DNA]</scope>
    <source>
        <strain evidence="11 12">CECT 8960</strain>
    </source>
</reference>
<comment type="caution">
    <text evidence="11">The sequence shown here is derived from an EMBL/GenBank/DDBJ whole genome shotgun (WGS) entry which is preliminary data.</text>
</comment>
<gene>
    <name evidence="11" type="ORF">FHR82_006790</name>
</gene>
<dbReference type="EMBL" id="JACHJQ010000007">
    <property type="protein sequence ID" value="MBB4910532.1"/>
    <property type="molecule type" value="Genomic_DNA"/>
</dbReference>
<evidence type="ECO:0000256" key="5">
    <source>
        <dbReference type="ARBA" id="ARBA00022747"/>
    </source>
</evidence>
<protein>
    <recommendedName>
        <fullName evidence="8">Methyltransferase</fullName>
        <ecNumber evidence="8">2.1.1.-</ecNumber>
    </recommendedName>
</protein>
<keyword evidence="12" id="KW-1185">Reference proteome</keyword>
<evidence type="ECO:0000256" key="1">
    <source>
        <dbReference type="ARBA" id="ARBA00010203"/>
    </source>
</evidence>
<evidence type="ECO:0000256" key="2">
    <source>
        <dbReference type="ARBA" id="ARBA00022603"/>
    </source>
</evidence>
<dbReference type="AlphaFoldDB" id="A0A7W7QBF2"/>
<dbReference type="InterPro" id="IPR017985">
    <property type="entry name" value="MeTrfase_CN4_CS"/>
</dbReference>
<dbReference type="InterPro" id="IPR001091">
    <property type="entry name" value="RM_Methyltransferase"/>
</dbReference>
<evidence type="ECO:0000256" key="7">
    <source>
        <dbReference type="ARBA" id="ARBA00049120"/>
    </source>
</evidence>
<evidence type="ECO:0000256" key="3">
    <source>
        <dbReference type="ARBA" id="ARBA00022679"/>
    </source>
</evidence>
<evidence type="ECO:0000259" key="10">
    <source>
        <dbReference type="Pfam" id="PF01555"/>
    </source>
</evidence>
<accession>A0A7W7QBF2</accession>
<proteinExistence type="inferred from homology"/>
<keyword evidence="6" id="KW-0238">DNA-binding</keyword>
<dbReference type="PRINTS" id="PR00508">
    <property type="entry name" value="S21N4MTFRASE"/>
</dbReference>
<dbReference type="Gene3D" id="3.40.50.150">
    <property type="entry name" value="Vaccinia Virus protein VP39"/>
    <property type="match status" value="1"/>
</dbReference>
<organism evidence="11 12">
    <name type="scientific">Actinophytocola algeriensis</name>
    <dbReference type="NCBI Taxonomy" id="1768010"/>
    <lineage>
        <taxon>Bacteria</taxon>
        <taxon>Bacillati</taxon>
        <taxon>Actinomycetota</taxon>
        <taxon>Actinomycetes</taxon>
        <taxon>Pseudonocardiales</taxon>
        <taxon>Pseudonocardiaceae</taxon>
    </lineage>
</organism>
<evidence type="ECO:0000256" key="4">
    <source>
        <dbReference type="ARBA" id="ARBA00022691"/>
    </source>
</evidence>
<evidence type="ECO:0000256" key="9">
    <source>
        <dbReference type="SAM" id="MobiDB-lite"/>
    </source>
</evidence>
<comment type="similarity">
    <text evidence="1">Belongs to the N(4)/N(6)-methyltransferase family. N(4) subfamily.</text>
</comment>
<evidence type="ECO:0000256" key="6">
    <source>
        <dbReference type="ARBA" id="ARBA00023125"/>
    </source>
</evidence>
<dbReference type="EC" id="2.1.1.-" evidence="8"/>
<dbReference type="Pfam" id="PF01555">
    <property type="entry name" value="N6_N4_Mtase"/>
    <property type="match status" value="1"/>
</dbReference>
<dbReference type="Proteomes" id="UP000520767">
    <property type="component" value="Unassembled WGS sequence"/>
</dbReference>
<dbReference type="InterPro" id="IPR002941">
    <property type="entry name" value="DNA_methylase_N4/N6"/>
</dbReference>
<dbReference type="RefSeq" id="WP_184814564.1">
    <property type="nucleotide sequence ID" value="NZ_JACHJQ010000007.1"/>
</dbReference>
<dbReference type="GO" id="GO:0008170">
    <property type="term" value="F:N-methyltransferase activity"/>
    <property type="evidence" value="ECO:0007669"/>
    <property type="project" value="InterPro"/>
</dbReference>
<sequence>MSGLPLGQILVGDARERLAELPDASVDCIITSPPYWALRDYGHAEQLGAEASVDDWVSALVELCDQLARVLTPTGSLWLNLGDSFARRAQDGAPKKSLLLGPSRVALQLLNRGWLLRNQVIWHKPNAMPSSVSDRLTTTYEVVYFLTRQPHYFFDLDAIRRPSRSQARPFDRRPASYPPRSAVPSLGRGRAPRVNLNRGLAGMKAAGLSSHPLGKNPGDVWAIGTGRYTGAHFATFPLELVRRPLLATCPELVCANCSRPWTRPTQPAHERHLPRAPLQADCRCRALARRGIVLDPFMGAGTVALAAEQHGRDWLGCELNPVYAELARQRLADWRSTTTPQHQPSVTT</sequence>
<keyword evidence="2 11" id="KW-0489">Methyltransferase</keyword>
<evidence type="ECO:0000313" key="11">
    <source>
        <dbReference type="EMBL" id="MBB4910532.1"/>
    </source>
</evidence>
<dbReference type="InterPro" id="IPR029063">
    <property type="entry name" value="SAM-dependent_MTases_sf"/>
</dbReference>
<dbReference type="SUPFAM" id="SSF53335">
    <property type="entry name" value="S-adenosyl-L-methionine-dependent methyltransferases"/>
    <property type="match status" value="1"/>
</dbReference>
<comment type="catalytic activity">
    <reaction evidence="7">
        <text>a 2'-deoxycytidine in DNA + S-adenosyl-L-methionine = an N(4)-methyl-2'-deoxycytidine in DNA + S-adenosyl-L-homocysteine + H(+)</text>
        <dbReference type="Rhea" id="RHEA:16857"/>
        <dbReference type="Rhea" id="RHEA-COMP:11369"/>
        <dbReference type="Rhea" id="RHEA-COMP:13674"/>
        <dbReference type="ChEBI" id="CHEBI:15378"/>
        <dbReference type="ChEBI" id="CHEBI:57856"/>
        <dbReference type="ChEBI" id="CHEBI:59789"/>
        <dbReference type="ChEBI" id="CHEBI:85452"/>
        <dbReference type="ChEBI" id="CHEBI:137933"/>
        <dbReference type="EC" id="2.1.1.113"/>
    </reaction>
</comment>
<name>A0A7W7QBF2_9PSEU</name>
<dbReference type="GO" id="GO:0009307">
    <property type="term" value="P:DNA restriction-modification system"/>
    <property type="evidence" value="ECO:0007669"/>
    <property type="project" value="UniProtKB-KW"/>
</dbReference>